<proteinExistence type="predicted"/>
<accession>A0A0F9JYM1</accession>
<name>A0A0F9JYM1_9ZZZZ</name>
<dbReference type="EMBL" id="LAZR01009069">
    <property type="protein sequence ID" value="KKM74879.1"/>
    <property type="molecule type" value="Genomic_DNA"/>
</dbReference>
<sequence>MIRFLIDTTVAKRDLYGNCYSYSIVTSTKTGASLAIDSGAMSNGGNVTALLRNAGLEWSSIHYSESMLPIRRFNAARKVLQNPLYEHLVTGEIILALEG</sequence>
<organism evidence="1">
    <name type="scientific">marine sediment metagenome</name>
    <dbReference type="NCBI Taxonomy" id="412755"/>
    <lineage>
        <taxon>unclassified sequences</taxon>
        <taxon>metagenomes</taxon>
        <taxon>ecological metagenomes</taxon>
    </lineage>
</organism>
<gene>
    <name evidence="1" type="ORF">LCGC14_1395970</name>
</gene>
<dbReference type="AlphaFoldDB" id="A0A0F9JYM1"/>
<evidence type="ECO:0000313" key="1">
    <source>
        <dbReference type="EMBL" id="KKM74879.1"/>
    </source>
</evidence>
<protein>
    <submittedName>
        <fullName evidence="1">Uncharacterized protein</fullName>
    </submittedName>
</protein>
<reference evidence="1" key="1">
    <citation type="journal article" date="2015" name="Nature">
        <title>Complex archaea that bridge the gap between prokaryotes and eukaryotes.</title>
        <authorList>
            <person name="Spang A."/>
            <person name="Saw J.H."/>
            <person name="Jorgensen S.L."/>
            <person name="Zaremba-Niedzwiedzka K."/>
            <person name="Martijn J."/>
            <person name="Lind A.E."/>
            <person name="van Eijk R."/>
            <person name="Schleper C."/>
            <person name="Guy L."/>
            <person name="Ettema T.J."/>
        </authorList>
    </citation>
    <scope>NUCLEOTIDE SEQUENCE</scope>
</reference>
<comment type="caution">
    <text evidence="1">The sequence shown here is derived from an EMBL/GenBank/DDBJ whole genome shotgun (WGS) entry which is preliminary data.</text>
</comment>